<accession>A0A7W7SZI1</accession>
<evidence type="ECO:0000313" key="3">
    <source>
        <dbReference type="Proteomes" id="UP000542674"/>
    </source>
</evidence>
<evidence type="ECO:0000313" key="2">
    <source>
        <dbReference type="EMBL" id="MBB4963730.1"/>
    </source>
</evidence>
<evidence type="ECO:0000256" key="1">
    <source>
        <dbReference type="SAM" id="MobiDB-lite"/>
    </source>
</evidence>
<sequence length="57" mass="5997">MTAAEQFASVAALDAATHHAVEVLPPLDPPYQGELDVPTRPTVSPWFRKPNSLGGAA</sequence>
<comment type="caution">
    <text evidence="2">The sequence shown here is derived from an EMBL/GenBank/DDBJ whole genome shotgun (WGS) entry which is preliminary data.</text>
</comment>
<keyword evidence="3" id="KW-1185">Reference proteome</keyword>
<gene>
    <name evidence="2" type="ORF">F4559_001089</name>
</gene>
<dbReference type="EMBL" id="JACHJS010000001">
    <property type="protein sequence ID" value="MBB4963730.1"/>
    <property type="molecule type" value="Genomic_DNA"/>
</dbReference>
<name>A0A7W7SZI1_9PSEU</name>
<feature type="region of interest" description="Disordered" evidence="1">
    <location>
        <begin position="32"/>
        <end position="57"/>
    </location>
</feature>
<protein>
    <submittedName>
        <fullName evidence="2">Uncharacterized protein</fullName>
    </submittedName>
</protein>
<proteinExistence type="predicted"/>
<reference evidence="2 3" key="1">
    <citation type="submission" date="2020-08" db="EMBL/GenBank/DDBJ databases">
        <title>Sequencing the genomes of 1000 actinobacteria strains.</title>
        <authorList>
            <person name="Klenk H.-P."/>
        </authorList>
    </citation>
    <scope>NUCLEOTIDE SEQUENCE [LARGE SCALE GENOMIC DNA]</scope>
    <source>
        <strain evidence="2 3">DSM 45084</strain>
    </source>
</reference>
<dbReference type="Proteomes" id="UP000542674">
    <property type="component" value="Unassembled WGS sequence"/>
</dbReference>
<dbReference type="AlphaFoldDB" id="A0A7W7SZI1"/>
<dbReference type="RefSeq" id="WP_184666479.1">
    <property type="nucleotide sequence ID" value="NZ_BAABAI010000034.1"/>
</dbReference>
<organism evidence="2 3">
    <name type="scientific">Saccharothrix violaceirubra</name>
    <dbReference type="NCBI Taxonomy" id="413306"/>
    <lineage>
        <taxon>Bacteria</taxon>
        <taxon>Bacillati</taxon>
        <taxon>Actinomycetota</taxon>
        <taxon>Actinomycetes</taxon>
        <taxon>Pseudonocardiales</taxon>
        <taxon>Pseudonocardiaceae</taxon>
        <taxon>Saccharothrix</taxon>
    </lineage>
</organism>